<organism evidence="3 4">
    <name type="scientific">Xylocopa violacea</name>
    <name type="common">Violet carpenter bee</name>
    <name type="synonym">Apis violacea</name>
    <dbReference type="NCBI Taxonomy" id="135666"/>
    <lineage>
        <taxon>Eukaryota</taxon>
        <taxon>Metazoa</taxon>
        <taxon>Ecdysozoa</taxon>
        <taxon>Arthropoda</taxon>
        <taxon>Hexapoda</taxon>
        <taxon>Insecta</taxon>
        <taxon>Pterygota</taxon>
        <taxon>Neoptera</taxon>
        <taxon>Endopterygota</taxon>
        <taxon>Hymenoptera</taxon>
        <taxon>Apocrita</taxon>
        <taxon>Aculeata</taxon>
        <taxon>Apoidea</taxon>
        <taxon>Anthophila</taxon>
        <taxon>Apidae</taxon>
        <taxon>Xylocopa</taxon>
        <taxon>Xylocopa</taxon>
    </lineage>
</organism>
<gene>
    <name evidence="3" type="ORF">XYLVIOL_LOCUS2319</name>
</gene>
<keyword evidence="4" id="KW-1185">Reference proteome</keyword>
<reference evidence="3 4" key="1">
    <citation type="submission" date="2024-08" db="EMBL/GenBank/DDBJ databases">
        <authorList>
            <person name="Will J Nash"/>
            <person name="Angela Man"/>
            <person name="Seanna McTaggart"/>
            <person name="Kendall Baker"/>
            <person name="Tom Barker"/>
            <person name="Leah Catchpole"/>
            <person name="Alex Durrant"/>
            <person name="Karim Gharbi"/>
            <person name="Naomi Irish"/>
            <person name="Gemy Kaithakottil"/>
            <person name="Debby Ku"/>
            <person name="Aaliyah Providence"/>
            <person name="Felix Shaw"/>
            <person name="David Swarbreck"/>
            <person name="Chris Watkins"/>
            <person name="Ann M. McCartney"/>
            <person name="Giulio Formenti"/>
            <person name="Alice Mouton"/>
            <person name="Noel Vella"/>
            <person name="Bjorn M von Reumont"/>
            <person name="Adriana Vella"/>
            <person name="Wilfried Haerty"/>
        </authorList>
    </citation>
    <scope>NUCLEOTIDE SEQUENCE [LARGE SCALE GENOMIC DNA]</scope>
</reference>
<dbReference type="PRINTS" id="PR02062">
    <property type="entry name" value="CENTROSOME78"/>
</dbReference>
<dbReference type="PANTHER" id="PTHR24110">
    <property type="entry name" value="CENTROSOMAL PROTEIN OF 78 KDA"/>
    <property type="match status" value="1"/>
</dbReference>
<dbReference type="Pfam" id="PF13516">
    <property type="entry name" value="LRR_6"/>
    <property type="match status" value="2"/>
</dbReference>
<feature type="coiled-coil region" evidence="1">
    <location>
        <begin position="379"/>
        <end position="434"/>
    </location>
</feature>
<dbReference type="InterPro" id="IPR032675">
    <property type="entry name" value="LRR_dom_sf"/>
</dbReference>
<dbReference type="Proteomes" id="UP001642520">
    <property type="component" value="Unassembled WGS sequence"/>
</dbReference>
<name>A0ABP1N6S9_XYLVO</name>
<protein>
    <recommendedName>
        <fullName evidence="5">Protein Cep78 homolog</fullName>
    </recommendedName>
</protein>
<evidence type="ECO:0000256" key="1">
    <source>
        <dbReference type="SAM" id="Coils"/>
    </source>
</evidence>
<dbReference type="InterPro" id="IPR001611">
    <property type="entry name" value="Leu-rich_rpt"/>
</dbReference>
<dbReference type="Gene3D" id="3.80.10.10">
    <property type="entry name" value="Ribonuclease Inhibitor"/>
    <property type="match status" value="2"/>
</dbReference>
<dbReference type="PANTHER" id="PTHR24110:SF3">
    <property type="entry name" value="CENTROSOMAL PROTEIN OF 78 KDA"/>
    <property type="match status" value="1"/>
</dbReference>
<dbReference type="SUPFAM" id="SSF52047">
    <property type="entry name" value="RNI-like"/>
    <property type="match status" value="1"/>
</dbReference>
<dbReference type="InterPro" id="IPR026212">
    <property type="entry name" value="Cep78"/>
</dbReference>
<feature type="signal peptide" evidence="2">
    <location>
        <begin position="1"/>
        <end position="20"/>
    </location>
</feature>
<dbReference type="SMART" id="SM00368">
    <property type="entry name" value="LRR_RI"/>
    <property type="match status" value="5"/>
</dbReference>
<accession>A0ABP1N6S9</accession>
<keyword evidence="2" id="KW-0732">Signal</keyword>
<proteinExistence type="predicted"/>
<dbReference type="EMBL" id="CAXAJV020001287">
    <property type="protein sequence ID" value="CAL7936686.1"/>
    <property type="molecule type" value="Genomic_DNA"/>
</dbReference>
<comment type="caution">
    <text evidence="3">The sequence shown here is derived from an EMBL/GenBank/DDBJ whole genome shotgun (WGS) entry which is preliminary data.</text>
</comment>
<evidence type="ECO:0000313" key="3">
    <source>
        <dbReference type="EMBL" id="CAL7936686.1"/>
    </source>
</evidence>
<sequence length="514" mass="59284">MISLFRILLAESLSLQVASPGPTRVDGKVKKRDSNGKRNVRRDVMVDEEDWRVWTRGGVRTAFRINLRCKGKETRARPVVYTNFLLRCLVDAIAVSVRDSSVVASITLDGIPLAPRYLSILCSGLKDNEKLVNLSLMRCRIGDAGCDLLLGSLTNNPNLSSLNLSACRLTNRSAMHLSAFLKRRKADLLQNIWAESSSPSREEFCEEKLRGLQTLILNQNMKFGDTGVRQLMNALKSDAWLRSLSLRRCGLTKQGAEMMIRLLHSNTVITKLDLTENHIPINTLQIILKILKRRREMVDNMALKKRFRRDWRRKTLRNETRRPAKWDRKHLRNRTERLARYSMQNRRWKRIEGIDRGVKQMDEEVRVTKDENCRRSRKLHELESQLMNLIESNLELKGELSSNKAMLDVEAQQRLKMEDELQQVSIRLNDLKSKVVTLNCLSSNAYNESQLLKGLKYIFEKLESYSSAKQDDVKKIASNAAEPLWSSPLVQHREDSLDFMNCSQRTSYGTLLKI</sequence>
<evidence type="ECO:0008006" key="5">
    <source>
        <dbReference type="Google" id="ProtNLM"/>
    </source>
</evidence>
<feature type="chain" id="PRO_5047162302" description="Protein Cep78 homolog" evidence="2">
    <location>
        <begin position="21"/>
        <end position="514"/>
    </location>
</feature>
<evidence type="ECO:0000256" key="2">
    <source>
        <dbReference type="SAM" id="SignalP"/>
    </source>
</evidence>
<keyword evidence="1" id="KW-0175">Coiled coil</keyword>
<evidence type="ECO:0000313" key="4">
    <source>
        <dbReference type="Proteomes" id="UP001642520"/>
    </source>
</evidence>